<accession>A0A8S5PHM1</accession>
<proteinExistence type="predicted"/>
<organism evidence="1">
    <name type="scientific">Siphoviridae sp. ctwIa5</name>
    <dbReference type="NCBI Taxonomy" id="2825729"/>
    <lineage>
        <taxon>Viruses</taxon>
        <taxon>Duplodnaviria</taxon>
        <taxon>Heunggongvirae</taxon>
        <taxon>Uroviricota</taxon>
        <taxon>Caudoviricetes</taxon>
    </lineage>
</organism>
<reference evidence="1" key="1">
    <citation type="journal article" date="2021" name="Proc. Natl. Acad. Sci. U.S.A.">
        <title>A Catalog of Tens of Thousands of Viruses from Human Metagenomes Reveals Hidden Associations with Chronic Diseases.</title>
        <authorList>
            <person name="Tisza M.J."/>
            <person name="Buck C.B."/>
        </authorList>
    </citation>
    <scope>NUCLEOTIDE SEQUENCE</scope>
    <source>
        <strain evidence="1">CtwIa5</strain>
    </source>
</reference>
<dbReference type="EMBL" id="BK015430">
    <property type="protein sequence ID" value="DAE06192.1"/>
    <property type="molecule type" value="Genomic_DNA"/>
</dbReference>
<protein>
    <submittedName>
        <fullName evidence="1">Uncharacterized protein</fullName>
    </submittedName>
</protein>
<name>A0A8S5PHM1_9CAUD</name>
<sequence>MRLFERLWQIVIENRRVRKSIEARRARRCRRSMR</sequence>
<evidence type="ECO:0000313" key="1">
    <source>
        <dbReference type="EMBL" id="DAE06192.1"/>
    </source>
</evidence>